<evidence type="ECO:0000313" key="1">
    <source>
        <dbReference type="EMBL" id="MDB7932112.1"/>
    </source>
</evidence>
<accession>A0AAW6CEK2</accession>
<proteinExistence type="predicted"/>
<organism evidence="1 2">
    <name type="scientific">Flavonifractor plautii</name>
    <name type="common">Fusobacterium plautii</name>
    <dbReference type="NCBI Taxonomy" id="292800"/>
    <lineage>
        <taxon>Bacteria</taxon>
        <taxon>Bacillati</taxon>
        <taxon>Bacillota</taxon>
        <taxon>Clostridia</taxon>
        <taxon>Eubacteriales</taxon>
        <taxon>Oscillospiraceae</taxon>
        <taxon>Flavonifractor</taxon>
    </lineage>
</organism>
<dbReference type="EMBL" id="JAQLWV010000004">
    <property type="protein sequence ID" value="MDB7932112.1"/>
    <property type="molecule type" value="Genomic_DNA"/>
</dbReference>
<evidence type="ECO:0000313" key="2">
    <source>
        <dbReference type="Proteomes" id="UP001211173"/>
    </source>
</evidence>
<gene>
    <name evidence="1" type="ORF">PNE06_03385</name>
</gene>
<dbReference type="AlphaFoldDB" id="A0AAW6CEK2"/>
<sequence>MIFSQADFDLLRLIRWSRHILPATIDGLFSERDIQNLIALGLIKIHQRSGSFVLTAKGNHLLNETLSIAVPDTPPSYRPAEMLRRLRLSTLAVTAYRAHIHIFTTGPEELSDSPSLFLTAGARGRGHNPWGSTRVAALAHLGGLLLDVHYVCADIGKLCLADELTVFNNCAARFKGLRRAFLFAGERYADVLAELMDGDSSLDNKFVHYAAAYRALRLPVHLLSCDSVGAVQLQIMAVPDYRTRLTQAALRSYYQPPPADAPDWDAVYGGMPFVLAADMNLRRIDAAIQTARERGHRQVAMAALKEQGEALLIPHYRELIQFYALTDNAVSELLGRSATLHTPKRTQFLTSKGDVVDAPLIKAAGKIGRPSGGPLGPMV</sequence>
<reference evidence="1" key="1">
    <citation type="submission" date="2023-01" db="EMBL/GenBank/DDBJ databases">
        <title>Human gut microbiome strain richness.</title>
        <authorList>
            <person name="Chen-Liaw A."/>
        </authorList>
    </citation>
    <scope>NUCLEOTIDE SEQUENCE</scope>
    <source>
        <strain evidence="1">1001287st1_F4_1001285I_161205</strain>
    </source>
</reference>
<name>A0AAW6CEK2_FLAPL</name>
<dbReference type="Proteomes" id="UP001211173">
    <property type="component" value="Unassembled WGS sequence"/>
</dbReference>
<comment type="caution">
    <text evidence="1">The sequence shown here is derived from an EMBL/GenBank/DDBJ whole genome shotgun (WGS) entry which is preliminary data.</text>
</comment>
<dbReference type="RefSeq" id="WP_195325270.1">
    <property type="nucleotide sequence ID" value="NZ_JADMVZ010000006.1"/>
</dbReference>
<protein>
    <submittedName>
        <fullName evidence="1">Uncharacterized protein</fullName>
    </submittedName>
</protein>